<dbReference type="SUPFAM" id="SSF46689">
    <property type="entry name" value="Homeodomain-like"/>
    <property type="match status" value="1"/>
</dbReference>
<feature type="compositionally biased region" description="Basic and acidic residues" evidence="1">
    <location>
        <begin position="444"/>
        <end position="456"/>
    </location>
</feature>
<dbReference type="PANTHER" id="PTHR13992">
    <property type="entry name" value="NUCLEAR RECEPTOR CO-REPRESSOR RELATED NCOR"/>
    <property type="match status" value="1"/>
</dbReference>
<dbReference type="InterPro" id="IPR017884">
    <property type="entry name" value="SANT_dom"/>
</dbReference>
<evidence type="ECO:0000256" key="1">
    <source>
        <dbReference type="SAM" id="MobiDB-lite"/>
    </source>
</evidence>
<dbReference type="InterPro" id="IPR009057">
    <property type="entry name" value="Homeodomain-like_sf"/>
</dbReference>
<dbReference type="SMART" id="SM00717">
    <property type="entry name" value="SANT"/>
    <property type="match status" value="1"/>
</dbReference>
<feature type="region of interest" description="Disordered" evidence="1">
    <location>
        <begin position="133"/>
        <end position="187"/>
    </location>
</feature>
<comment type="caution">
    <text evidence="3">The sequence shown here is derived from an EMBL/GenBank/DDBJ whole genome shotgun (WGS) entry which is preliminary data.</text>
</comment>
<feature type="compositionally biased region" description="Polar residues" evidence="1">
    <location>
        <begin position="472"/>
        <end position="484"/>
    </location>
</feature>
<name>A0A8H7NDE8_BIOOC</name>
<dbReference type="AlphaFoldDB" id="A0A8H7NDE8"/>
<proteinExistence type="predicted"/>
<feature type="region of interest" description="Disordered" evidence="1">
    <location>
        <begin position="412"/>
        <end position="521"/>
    </location>
</feature>
<feature type="compositionally biased region" description="Basic residues" evidence="1">
    <location>
        <begin position="412"/>
        <end position="427"/>
    </location>
</feature>
<feature type="region of interest" description="Disordered" evidence="1">
    <location>
        <begin position="1"/>
        <end position="119"/>
    </location>
</feature>
<accession>A0A8H7NDE8</accession>
<evidence type="ECO:0000313" key="4">
    <source>
        <dbReference type="Proteomes" id="UP000616885"/>
    </source>
</evidence>
<feature type="compositionally biased region" description="Basic and acidic residues" evidence="1">
    <location>
        <begin position="41"/>
        <end position="68"/>
    </location>
</feature>
<organism evidence="3 4">
    <name type="scientific">Bionectria ochroleuca</name>
    <name type="common">Gliocladium roseum</name>
    <dbReference type="NCBI Taxonomy" id="29856"/>
    <lineage>
        <taxon>Eukaryota</taxon>
        <taxon>Fungi</taxon>
        <taxon>Dikarya</taxon>
        <taxon>Ascomycota</taxon>
        <taxon>Pezizomycotina</taxon>
        <taxon>Sordariomycetes</taxon>
        <taxon>Hypocreomycetidae</taxon>
        <taxon>Hypocreales</taxon>
        <taxon>Bionectriaceae</taxon>
        <taxon>Clonostachys</taxon>
    </lineage>
</organism>
<dbReference type="Proteomes" id="UP000616885">
    <property type="component" value="Unassembled WGS sequence"/>
</dbReference>
<dbReference type="PROSITE" id="PS51293">
    <property type="entry name" value="SANT"/>
    <property type="match status" value="1"/>
</dbReference>
<dbReference type="InterPro" id="IPR001005">
    <property type="entry name" value="SANT/Myb"/>
</dbReference>
<dbReference type="InterPro" id="IPR051571">
    <property type="entry name" value="N-CoR_corepressor"/>
</dbReference>
<reference evidence="3" key="1">
    <citation type="submission" date="2020-10" db="EMBL/GenBank/DDBJ databases">
        <title>High-Quality Genome Resource of Clonostachys rosea strain S41 by Oxford Nanopore Long-Read Sequencing.</title>
        <authorList>
            <person name="Wang H."/>
        </authorList>
    </citation>
    <scope>NUCLEOTIDE SEQUENCE</scope>
    <source>
        <strain evidence="3">S41</strain>
    </source>
</reference>
<dbReference type="EMBL" id="JADCTT010000004">
    <property type="protein sequence ID" value="KAF9753772.1"/>
    <property type="molecule type" value="Genomic_DNA"/>
</dbReference>
<dbReference type="Gene3D" id="1.10.10.60">
    <property type="entry name" value="Homeodomain-like"/>
    <property type="match status" value="1"/>
</dbReference>
<feature type="compositionally biased region" description="Acidic residues" evidence="1">
    <location>
        <begin position="145"/>
        <end position="161"/>
    </location>
</feature>
<dbReference type="GO" id="GO:0006357">
    <property type="term" value="P:regulation of transcription by RNA polymerase II"/>
    <property type="evidence" value="ECO:0007669"/>
    <property type="project" value="TreeGrafter"/>
</dbReference>
<dbReference type="PANTHER" id="PTHR13992:SF39">
    <property type="entry name" value="SMRTER, ISOFORM G"/>
    <property type="match status" value="1"/>
</dbReference>
<feature type="compositionally biased region" description="Basic and acidic residues" evidence="1">
    <location>
        <begin position="271"/>
        <end position="284"/>
    </location>
</feature>
<dbReference type="GO" id="GO:0034967">
    <property type="term" value="C:Set3 complex"/>
    <property type="evidence" value="ECO:0007669"/>
    <property type="project" value="TreeGrafter"/>
</dbReference>
<evidence type="ECO:0000259" key="2">
    <source>
        <dbReference type="PROSITE" id="PS51293"/>
    </source>
</evidence>
<feature type="domain" description="SANT" evidence="2">
    <location>
        <begin position="357"/>
        <end position="408"/>
    </location>
</feature>
<feature type="region of interest" description="Disordered" evidence="1">
    <location>
        <begin position="250"/>
        <end position="284"/>
    </location>
</feature>
<sequence>MADEVPVVKEPSAPKPVPEPGTDTAMQLDDASENVAVESDSTLKPETQDLRIEPKSEEMEIDSVEVREPPPASLASVPSTPPPAPAVPEVSPEQSGPKSPLPAPAKNVDNNAPVEPAAPLAETIPSVLMEITASEVKVPSTPSQVEDEGDDDETESEDEAYLDPAATRRYNVTPPIDGLPQPTVGPWHEDSDYLASLDADTGMEDFILGHLEDMHITKTKETTQGQQAYADSYTKYLKFTLSTDPVAAKSRDKFSVSGPSTEVAGLATPEPKPEGRTSGRRFASERDLERVLQASMREEDERRERELRAQKEKYRSEKEAVIPDMYWDAEDKARVQFYDRSGFVNQSELASAWHVLPPVNNFTEQEVELFEKRYLEVPKQWGRIAETIPHRDFGTCIQYYYLMKKELKLKEKLRRQPKRRKKGRGKQRSSALVSELGNGEPETEENHENGENGESRRRPRRAAAPTWGFEQPPNTESENGTPASTPGRRGASVKGKKKSMVGEAEDQKHPRTRSRSNPNPTKLWLLLQHPGRVADHAQGQTTRDTVWNFRQELLLRAVARPLNLSSNSLRESSMLFLFSNQSRSLDPKLWSASRLCLQVPLSQMLSQLPLCAQNPRNHLHSRPWLHST</sequence>
<protein>
    <recommendedName>
        <fullName evidence="2">SANT domain-containing protein</fullName>
    </recommendedName>
</protein>
<evidence type="ECO:0000313" key="3">
    <source>
        <dbReference type="EMBL" id="KAF9753772.1"/>
    </source>
</evidence>
<gene>
    <name evidence="3" type="ORF">IM811_012530</name>
</gene>